<dbReference type="EMBL" id="CP042436">
    <property type="protein sequence ID" value="QEC61674.1"/>
    <property type="molecule type" value="Genomic_DNA"/>
</dbReference>
<reference evidence="2 3" key="1">
    <citation type="journal article" date="2017" name="Curr. Microbiol.">
        <title>Mucilaginibacter ginsenosidivorans sp. nov., Isolated from Soil of Ginseng Field.</title>
        <authorList>
            <person name="Kim M.M."/>
            <person name="Siddiqi M.Z."/>
            <person name="Im W.T."/>
        </authorList>
    </citation>
    <scope>NUCLEOTIDE SEQUENCE [LARGE SCALE GENOMIC DNA]</scope>
    <source>
        <strain evidence="2 3">Gsoil 3017</strain>
    </source>
</reference>
<evidence type="ECO:0000313" key="3">
    <source>
        <dbReference type="Proteomes" id="UP000321479"/>
    </source>
</evidence>
<name>A0A5B8URK4_9SPHI</name>
<dbReference type="OrthoDB" id="9976423at2"/>
<sequence length="124" mass="13736">MKRIFIIALLFVAFRASSQNIIPGQEASKYVGQKVSAYGYVYKIEREPKSKTWVITFGSKYLSKGVVLKLSDESKLQPASTFQDVNGHFISVTGKVIKEKGKVFINGDDPSTMVSVKQQSLAVN</sequence>
<dbReference type="RefSeq" id="WP_147030251.1">
    <property type="nucleotide sequence ID" value="NZ_CP042436.1"/>
</dbReference>
<evidence type="ECO:0000256" key="1">
    <source>
        <dbReference type="SAM" id="SignalP"/>
    </source>
</evidence>
<protein>
    <recommendedName>
        <fullName evidence="4">DNA-binding protein</fullName>
    </recommendedName>
</protein>
<proteinExistence type="predicted"/>
<keyword evidence="3" id="KW-1185">Reference proteome</keyword>
<organism evidence="2 3">
    <name type="scientific">Mucilaginibacter ginsenosidivorans</name>
    <dbReference type="NCBI Taxonomy" id="398053"/>
    <lineage>
        <taxon>Bacteria</taxon>
        <taxon>Pseudomonadati</taxon>
        <taxon>Bacteroidota</taxon>
        <taxon>Sphingobacteriia</taxon>
        <taxon>Sphingobacteriales</taxon>
        <taxon>Sphingobacteriaceae</taxon>
        <taxon>Mucilaginibacter</taxon>
    </lineage>
</organism>
<dbReference type="Proteomes" id="UP000321479">
    <property type="component" value="Chromosome"/>
</dbReference>
<keyword evidence="1" id="KW-0732">Signal</keyword>
<dbReference type="AlphaFoldDB" id="A0A5B8URK4"/>
<evidence type="ECO:0008006" key="4">
    <source>
        <dbReference type="Google" id="ProtNLM"/>
    </source>
</evidence>
<evidence type="ECO:0000313" key="2">
    <source>
        <dbReference type="EMBL" id="QEC61674.1"/>
    </source>
</evidence>
<dbReference type="KEGG" id="mgin:FRZ54_03440"/>
<accession>A0A5B8URK4</accession>
<gene>
    <name evidence="2" type="ORF">FRZ54_03440</name>
</gene>
<feature type="chain" id="PRO_5022792203" description="DNA-binding protein" evidence="1">
    <location>
        <begin position="19"/>
        <end position="124"/>
    </location>
</feature>
<feature type="signal peptide" evidence="1">
    <location>
        <begin position="1"/>
        <end position="18"/>
    </location>
</feature>